<keyword evidence="1" id="KW-0732">Signal</keyword>
<feature type="compositionally biased region" description="Low complexity" evidence="5">
    <location>
        <begin position="460"/>
        <end position="471"/>
    </location>
</feature>
<dbReference type="SMART" id="SM00409">
    <property type="entry name" value="IG"/>
    <property type="match status" value="3"/>
</dbReference>
<evidence type="ECO:0000256" key="4">
    <source>
        <dbReference type="ARBA" id="ARBA00038222"/>
    </source>
</evidence>
<dbReference type="SMART" id="SM00408">
    <property type="entry name" value="IGc2"/>
    <property type="match status" value="2"/>
</dbReference>
<dbReference type="SUPFAM" id="SSF48726">
    <property type="entry name" value="Immunoglobulin"/>
    <property type="match status" value="3"/>
</dbReference>
<gene>
    <name evidence="9" type="primary">LOC110219713</name>
</gene>
<comment type="similarity">
    <text evidence="4">Belongs to the immunoglobulin superfamily. CEA family.</text>
</comment>
<dbReference type="InterPro" id="IPR003598">
    <property type="entry name" value="Ig_sub2"/>
</dbReference>
<dbReference type="InterPro" id="IPR003599">
    <property type="entry name" value="Ig_sub"/>
</dbReference>
<dbReference type="GO" id="GO:0005886">
    <property type="term" value="C:plasma membrane"/>
    <property type="evidence" value="ECO:0007669"/>
    <property type="project" value="TreeGrafter"/>
</dbReference>
<keyword evidence="6" id="KW-0472">Membrane</keyword>
<dbReference type="InterPro" id="IPR036179">
    <property type="entry name" value="Ig-like_dom_sf"/>
</dbReference>
<feature type="transmembrane region" description="Helical" evidence="6">
    <location>
        <begin position="335"/>
        <end position="358"/>
    </location>
</feature>
<dbReference type="Pfam" id="PF13927">
    <property type="entry name" value="Ig_3"/>
    <property type="match status" value="1"/>
</dbReference>
<keyword evidence="3" id="KW-0393">Immunoglobulin domain</keyword>
<dbReference type="PROSITE" id="PS50835">
    <property type="entry name" value="IG_LIKE"/>
    <property type="match status" value="2"/>
</dbReference>
<dbReference type="RefSeq" id="XP_020858953.1">
    <property type="nucleotide sequence ID" value="XM_021003294.1"/>
</dbReference>
<accession>A0A6P5LND0</accession>
<dbReference type="PANTHER" id="PTHR44427">
    <property type="entry name" value="CARCINOEMBRYONIC ANTIGEN-RELATED CELL ADHESION MOLECULE 19"/>
    <property type="match status" value="1"/>
</dbReference>
<feature type="domain" description="Ig-like" evidence="7">
    <location>
        <begin position="231"/>
        <end position="313"/>
    </location>
</feature>
<sequence length="507" mass="56238">MDLSSHPSGPWKTLLLTASFLTSRSLPCDAQLAIYPSTRTAIVGQDVLLSVHGIQRKSQIYSWFHGLVHQNLILSYNVSSKSHNRGPGYTGREVLYKNASLLIRNIKVTDGRLYTFQEVWPNLSMTTVSKHLQVYQMVSKPHITANTTSVTEDEDSVAFQCLTKDDGITILWFLNNQPIPPSGRLSLSKDNRTLTVLQTRRADAGMYQCEVWNEVSTQSSDHITLAVTYGPDQVKITQEPGSHLVHTIKVKANSTLTLRCQAESHPSARFDWLFNDSVLVIDRDELMLQGGSLVPGHYTCVARNSLTKNFAVTAVYIEPLIESPDTSSGGSRSSLTFVGILVGILVVMALLSVLAYLLRKKAQGYSQEVLGGPGQKNKILPSVKNSDVATYENGLQLQHQPSNRQIAAPTQNVDSYYISPKLIENPYQMSTPPQDVNPYSILSPDSLEDPYEERPASQDSRSSPVSVLSSSHSLPEARGTFFTQIYLRHLNLNVSKTEFNHQAISIY</sequence>
<keyword evidence="2" id="KW-0325">Glycoprotein</keyword>
<feature type="domain" description="Ig-like" evidence="7">
    <location>
        <begin position="141"/>
        <end position="226"/>
    </location>
</feature>
<evidence type="ECO:0000256" key="2">
    <source>
        <dbReference type="ARBA" id="ARBA00023180"/>
    </source>
</evidence>
<keyword evidence="8" id="KW-1185">Reference proteome</keyword>
<name>A0A6P5LND0_PHACI</name>
<dbReference type="Pfam" id="PF07686">
    <property type="entry name" value="V-set"/>
    <property type="match status" value="1"/>
</dbReference>
<evidence type="ECO:0000256" key="5">
    <source>
        <dbReference type="SAM" id="MobiDB-lite"/>
    </source>
</evidence>
<dbReference type="AlphaFoldDB" id="A0A6P5LND0"/>
<evidence type="ECO:0000256" key="1">
    <source>
        <dbReference type="ARBA" id="ARBA00022729"/>
    </source>
</evidence>
<protein>
    <submittedName>
        <fullName evidence="9">Carcinoembryonic antigen-related cell adhesion molecule 6-like isoform X1</fullName>
    </submittedName>
</protein>
<dbReference type="KEGG" id="pcw:110219713"/>
<dbReference type="Gene3D" id="2.60.40.10">
    <property type="entry name" value="Immunoglobulins"/>
    <property type="match status" value="3"/>
</dbReference>
<dbReference type="GO" id="GO:0009986">
    <property type="term" value="C:cell surface"/>
    <property type="evidence" value="ECO:0007669"/>
    <property type="project" value="TreeGrafter"/>
</dbReference>
<dbReference type="InterPro" id="IPR007110">
    <property type="entry name" value="Ig-like_dom"/>
</dbReference>
<keyword evidence="6" id="KW-1133">Transmembrane helix</keyword>
<dbReference type="InterPro" id="IPR050831">
    <property type="entry name" value="CEA_cell_adhesion"/>
</dbReference>
<dbReference type="PANTHER" id="PTHR44427:SF1">
    <property type="entry name" value="CARCINOEMBRYONIC ANTIGEN-RELATED CELL ADHESION MOLECULE 1"/>
    <property type="match status" value="1"/>
</dbReference>
<feature type="region of interest" description="Disordered" evidence="5">
    <location>
        <begin position="427"/>
        <end position="471"/>
    </location>
</feature>
<dbReference type="InterPro" id="IPR013783">
    <property type="entry name" value="Ig-like_fold"/>
</dbReference>
<dbReference type="GO" id="GO:0007165">
    <property type="term" value="P:signal transduction"/>
    <property type="evidence" value="ECO:0007669"/>
    <property type="project" value="TreeGrafter"/>
</dbReference>
<keyword evidence="6" id="KW-0812">Transmembrane</keyword>
<dbReference type="FunFam" id="2.60.40.10:FF:000244">
    <property type="entry name" value="carcinoembryonic antigen-related cell adhesion molecule 16"/>
    <property type="match status" value="1"/>
</dbReference>
<dbReference type="InterPro" id="IPR013106">
    <property type="entry name" value="Ig_V-set"/>
</dbReference>
<dbReference type="InParanoid" id="A0A6P5LND0"/>
<dbReference type="GO" id="GO:0002682">
    <property type="term" value="P:regulation of immune system process"/>
    <property type="evidence" value="ECO:0007669"/>
    <property type="project" value="TreeGrafter"/>
</dbReference>
<dbReference type="GeneID" id="110219713"/>
<organism evidence="8 9">
    <name type="scientific">Phascolarctos cinereus</name>
    <name type="common">Koala</name>
    <dbReference type="NCBI Taxonomy" id="38626"/>
    <lineage>
        <taxon>Eukaryota</taxon>
        <taxon>Metazoa</taxon>
        <taxon>Chordata</taxon>
        <taxon>Craniata</taxon>
        <taxon>Vertebrata</taxon>
        <taxon>Euteleostomi</taxon>
        <taxon>Mammalia</taxon>
        <taxon>Metatheria</taxon>
        <taxon>Diprotodontia</taxon>
        <taxon>Phascolarctidae</taxon>
        <taxon>Phascolarctos</taxon>
    </lineage>
</organism>
<reference evidence="9" key="1">
    <citation type="submission" date="2025-08" db="UniProtKB">
        <authorList>
            <consortium name="RefSeq"/>
        </authorList>
    </citation>
    <scope>IDENTIFICATION</scope>
    <source>
        <tissue evidence="9">Spleen</tissue>
    </source>
</reference>
<evidence type="ECO:0000313" key="9">
    <source>
        <dbReference type="RefSeq" id="XP_020858953.1"/>
    </source>
</evidence>
<evidence type="ECO:0000259" key="7">
    <source>
        <dbReference type="PROSITE" id="PS50835"/>
    </source>
</evidence>
<evidence type="ECO:0000256" key="3">
    <source>
        <dbReference type="ARBA" id="ARBA00023319"/>
    </source>
</evidence>
<dbReference type="GO" id="GO:1990782">
    <property type="term" value="F:protein tyrosine kinase binding"/>
    <property type="evidence" value="ECO:0007669"/>
    <property type="project" value="TreeGrafter"/>
</dbReference>
<dbReference type="Proteomes" id="UP000515140">
    <property type="component" value="Unplaced"/>
</dbReference>
<proteinExistence type="inferred from homology"/>
<evidence type="ECO:0000256" key="6">
    <source>
        <dbReference type="SAM" id="Phobius"/>
    </source>
</evidence>
<evidence type="ECO:0000313" key="8">
    <source>
        <dbReference type="Proteomes" id="UP000515140"/>
    </source>
</evidence>